<feature type="domain" description="Condensation" evidence="1">
    <location>
        <begin position="17"/>
        <end position="106"/>
    </location>
</feature>
<feature type="non-terminal residue" evidence="2">
    <location>
        <position position="1"/>
    </location>
</feature>
<feature type="non-terminal residue" evidence="2">
    <location>
        <position position="107"/>
    </location>
</feature>
<dbReference type="InterPro" id="IPR001242">
    <property type="entry name" value="Condensation_dom"/>
</dbReference>
<dbReference type="GO" id="GO:0008610">
    <property type="term" value="P:lipid biosynthetic process"/>
    <property type="evidence" value="ECO:0007669"/>
    <property type="project" value="UniProtKB-ARBA"/>
</dbReference>
<dbReference type="Proteomes" id="UP000324701">
    <property type="component" value="Unassembled WGS sequence"/>
</dbReference>
<dbReference type="SUPFAM" id="SSF52777">
    <property type="entry name" value="CoA-dependent acyltransferases"/>
    <property type="match status" value="1"/>
</dbReference>
<sequence>YTLWQQQVLGDECDPESALAGQFAYWKTELAGAPEQIRLAADRPRPAQQSFNGKLISFGVPAGLRERAERLARRTGTTLSMVLQAALAVLLRKLGAGDDVCIGGPIA</sequence>
<organism evidence="2 3">
    <name type="scientific">Mycobacterium simiae</name>
    <name type="common">Mycobacterium habana</name>
    <dbReference type="NCBI Taxonomy" id="1784"/>
    <lineage>
        <taxon>Bacteria</taxon>
        <taxon>Bacillati</taxon>
        <taxon>Actinomycetota</taxon>
        <taxon>Actinomycetes</taxon>
        <taxon>Mycobacteriales</taxon>
        <taxon>Mycobacteriaceae</taxon>
        <taxon>Mycobacterium</taxon>
        <taxon>Mycobacterium simiae complex</taxon>
    </lineage>
</organism>
<dbReference type="AlphaFoldDB" id="A0A5B1AT97"/>
<dbReference type="InterPro" id="IPR023213">
    <property type="entry name" value="CAT-like_dom_sf"/>
</dbReference>
<evidence type="ECO:0000259" key="1">
    <source>
        <dbReference type="Pfam" id="PF00668"/>
    </source>
</evidence>
<dbReference type="Gene3D" id="3.30.559.10">
    <property type="entry name" value="Chloramphenicol acetyltransferase-like domain"/>
    <property type="match status" value="1"/>
</dbReference>
<dbReference type="EMBL" id="VTZN01000599">
    <property type="protein sequence ID" value="KAA1238279.1"/>
    <property type="molecule type" value="Genomic_DNA"/>
</dbReference>
<name>A0A5B1AT97_MYCSI</name>
<proteinExistence type="predicted"/>
<evidence type="ECO:0000313" key="3">
    <source>
        <dbReference type="Proteomes" id="UP000324701"/>
    </source>
</evidence>
<gene>
    <name evidence="2" type="ORF">F0Q45_27060</name>
</gene>
<reference evidence="2 3" key="1">
    <citation type="submission" date="2019-09" db="EMBL/GenBank/DDBJ databases">
        <title>Report of infection by Mycobacterium simiae a patient suffering from pulmonary tuberculosis.</title>
        <authorList>
            <person name="Mohanty P.S."/>
            <person name="Bansal A.K."/>
            <person name="Singh H."/>
            <person name="Sharma S."/>
            <person name="Patil S.A."/>
            <person name="Upadhaya P."/>
            <person name="Singh P.K."/>
            <person name="Kumar D."/>
            <person name="Kumar S."/>
            <person name="Singh R.K."/>
            <person name="Chaudhary B."/>
        </authorList>
    </citation>
    <scope>NUCLEOTIDE SEQUENCE [LARGE SCALE GENOMIC DNA]</scope>
    <source>
        <strain evidence="2 3">JAL-560-SIM</strain>
    </source>
</reference>
<dbReference type="Pfam" id="PF00668">
    <property type="entry name" value="Condensation"/>
    <property type="match status" value="1"/>
</dbReference>
<accession>A0A5B1AT97</accession>
<evidence type="ECO:0000313" key="2">
    <source>
        <dbReference type="EMBL" id="KAA1238279.1"/>
    </source>
</evidence>
<dbReference type="GO" id="GO:0003824">
    <property type="term" value="F:catalytic activity"/>
    <property type="evidence" value="ECO:0007669"/>
    <property type="project" value="InterPro"/>
</dbReference>
<dbReference type="Gene3D" id="3.30.559.30">
    <property type="entry name" value="Nonribosomal peptide synthetase, condensation domain"/>
    <property type="match status" value="1"/>
</dbReference>
<comment type="caution">
    <text evidence="2">The sequence shown here is derived from an EMBL/GenBank/DDBJ whole genome shotgun (WGS) entry which is preliminary data.</text>
</comment>
<keyword evidence="3" id="KW-1185">Reference proteome</keyword>
<protein>
    <recommendedName>
        <fullName evidence="1">Condensation domain-containing protein</fullName>
    </recommendedName>
</protein>
<dbReference type="RefSeq" id="WP_149656706.1">
    <property type="nucleotide sequence ID" value="NZ_VTZN01000599.1"/>
</dbReference>
<dbReference type="OrthoDB" id="2472181at2"/>